<evidence type="ECO:0000256" key="2">
    <source>
        <dbReference type="ARBA" id="ARBA00023125"/>
    </source>
</evidence>
<feature type="domain" description="HTH iclR-type" evidence="4">
    <location>
        <begin position="1"/>
        <end position="56"/>
    </location>
</feature>
<dbReference type="PANTHER" id="PTHR30136:SF24">
    <property type="entry name" value="HTH-TYPE TRANSCRIPTIONAL REPRESSOR ALLR"/>
    <property type="match status" value="1"/>
</dbReference>
<dbReference type="InterPro" id="IPR005471">
    <property type="entry name" value="Tscrpt_reg_IclR_N"/>
</dbReference>
<keyword evidence="2" id="KW-0238">DNA-binding</keyword>
<organism evidence="6 7">
    <name type="scientific">Citricoccus zhacaiensis</name>
    <dbReference type="NCBI Taxonomy" id="489142"/>
    <lineage>
        <taxon>Bacteria</taxon>
        <taxon>Bacillati</taxon>
        <taxon>Actinomycetota</taxon>
        <taxon>Actinomycetes</taxon>
        <taxon>Micrococcales</taxon>
        <taxon>Micrococcaceae</taxon>
        <taxon>Citricoccus</taxon>
    </lineage>
</organism>
<dbReference type="InterPro" id="IPR036390">
    <property type="entry name" value="WH_DNA-bd_sf"/>
</dbReference>
<evidence type="ECO:0000256" key="1">
    <source>
        <dbReference type="ARBA" id="ARBA00023015"/>
    </source>
</evidence>
<evidence type="ECO:0000259" key="4">
    <source>
        <dbReference type="PROSITE" id="PS51077"/>
    </source>
</evidence>
<dbReference type="Pfam" id="PF09339">
    <property type="entry name" value="HTH_IclR"/>
    <property type="match status" value="1"/>
</dbReference>
<dbReference type="InterPro" id="IPR050707">
    <property type="entry name" value="HTH_MetabolicPath_Reg"/>
</dbReference>
<evidence type="ECO:0000259" key="5">
    <source>
        <dbReference type="PROSITE" id="PS51078"/>
    </source>
</evidence>
<comment type="caution">
    <text evidence="6">The sequence shown here is derived from an EMBL/GenBank/DDBJ whole genome shotgun (WGS) entry which is preliminary data.</text>
</comment>
<dbReference type="Gene3D" id="3.30.450.40">
    <property type="match status" value="1"/>
</dbReference>
<keyword evidence="1" id="KW-0805">Transcription regulation</keyword>
<evidence type="ECO:0000313" key="6">
    <source>
        <dbReference type="EMBL" id="GGO47236.1"/>
    </source>
</evidence>
<dbReference type="SUPFAM" id="SSF46785">
    <property type="entry name" value="Winged helix' DNA-binding domain"/>
    <property type="match status" value="1"/>
</dbReference>
<proteinExistence type="predicted"/>
<keyword evidence="7" id="KW-1185">Reference proteome</keyword>
<sequence>MQVLLAFSQGKSLLGVSDIARSTGLSKAVTHRILQELGTNHLVVQDPASRKYTLGNGAFALSNAASAQSSLRKEGMAMLAALSEDTGETTTLSARMGYRRTYIGQVESSQLIRISVQVGLSLPLTVGASGHAMLAFLPQADIEDVLNRPVPALNERTETRPERIRERLGLVREHGYARTDSERVAESVSFAAPVFDAVGEVTGSLSIAALATRVDDDREAELGRRVMEAAAHLTEQLGGHSPVH</sequence>
<protein>
    <submittedName>
        <fullName evidence="6">Transcriptional regulator</fullName>
    </submittedName>
</protein>
<dbReference type="Gene3D" id="1.10.10.10">
    <property type="entry name" value="Winged helix-like DNA-binding domain superfamily/Winged helix DNA-binding domain"/>
    <property type="match status" value="1"/>
</dbReference>
<dbReference type="SUPFAM" id="SSF55781">
    <property type="entry name" value="GAF domain-like"/>
    <property type="match status" value="1"/>
</dbReference>
<feature type="domain" description="IclR-ED" evidence="5">
    <location>
        <begin position="57"/>
        <end position="239"/>
    </location>
</feature>
<dbReference type="Proteomes" id="UP000642509">
    <property type="component" value="Unassembled WGS sequence"/>
</dbReference>
<dbReference type="EMBL" id="BMLQ01000007">
    <property type="protein sequence ID" value="GGO47236.1"/>
    <property type="molecule type" value="Genomic_DNA"/>
</dbReference>
<dbReference type="Pfam" id="PF01614">
    <property type="entry name" value="IclR_C"/>
    <property type="match status" value="1"/>
</dbReference>
<dbReference type="PROSITE" id="PS51077">
    <property type="entry name" value="HTH_ICLR"/>
    <property type="match status" value="1"/>
</dbReference>
<evidence type="ECO:0000313" key="7">
    <source>
        <dbReference type="Proteomes" id="UP000642509"/>
    </source>
</evidence>
<reference evidence="7" key="1">
    <citation type="journal article" date="2019" name="Int. J. Syst. Evol. Microbiol.">
        <title>The Global Catalogue of Microorganisms (GCM) 10K type strain sequencing project: providing services to taxonomists for standard genome sequencing and annotation.</title>
        <authorList>
            <consortium name="The Broad Institute Genomics Platform"/>
            <consortium name="The Broad Institute Genome Sequencing Center for Infectious Disease"/>
            <person name="Wu L."/>
            <person name="Ma J."/>
        </authorList>
    </citation>
    <scope>NUCLEOTIDE SEQUENCE [LARGE SCALE GENOMIC DNA]</scope>
    <source>
        <strain evidence="7">CGMCC 1.7064</strain>
    </source>
</reference>
<dbReference type="InterPro" id="IPR036388">
    <property type="entry name" value="WH-like_DNA-bd_sf"/>
</dbReference>
<dbReference type="PROSITE" id="PS51078">
    <property type="entry name" value="ICLR_ED"/>
    <property type="match status" value="1"/>
</dbReference>
<dbReference type="PANTHER" id="PTHR30136">
    <property type="entry name" value="HELIX-TURN-HELIX TRANSCRIPTIONAL REGULATOR, ICLR FAMILY"/>
    <property type="match status" value="1"/>
</dbReference>
<gene>
    <name evidence="6" type="ORF">GCM10010977_24000</name>
</gene>
<name>A0ABQ2M5S1_9MICC</name>
<evidence type="ECO:0000256" key="3">
    <source>
        <dbReference type="ARBA" id="ARBA00023163"/>
    </source>
</evidence>
<keyword evidence="3" id="KW-0804">Transcription</keyword>
<accession>A0ABQ2M5S1</accession>
<dbReference type="InterPro" id="IPR029016">
    <property type="entry name" value="GAF-like_dom_sf"/>
</dbReference>
<dbReference type="InterPro" id="IPR014757">
    <property type="entry name" value="Tscrpt_reg_IclR_C"/>
</dbReference>
<dbReference type="SMART" id="SM00346">
    <property type="entry name" value="HTH_ICLR"/>
    <property type="match status" value="1"/>
</dbReference>